<dbReference type="InterPro" id="IPR029033">
    <property type="entry name" value="His_PPase_superfam"/>
</dbReference>
<dbReference type="Gene3D" id="3.40.50.1240">
    <property type="entry name" value="Phosphoglycerate mutase-like"/>
    <property type="match status" value="1"/>
</dbReference>
<gene>
    <name evidence="1" type="ORF">CAUJ_LOCUS9750</name>
</gene>
<dbReference type="InterPro" id="IPR051710">
    <property type="entry name" value="Phosphatase_SH3-domain"/>
</dbReference>
<name>A0A8S1HHH0_9PELO</name>
<organism evidence="1 2">
    <name type="scientific">Caenorhabditis auriculariae</name>
    <dbReference type="NCBI Taxonomy" id="2777116"/>
    <lineage>
        <taxon>Eukaryota</taxon>
        <taxon>Metazoa</taxon>
        <taxon>Ecdysozoa</taxon>
        <taxon>Nematoda</taxon>
        <taxon>Chromadorea</taxon>
        <taxon>Rhabditida</taxon>
        <taxon>Rhabditina</taxon>
        <taxon>Rhabditomorpha</taxon>
        <taxon>Rhabditoidea</taxon>
        <taxon>Rhabditidae</taxon>
        <taxon>Peloderinae</taxon>
        <taxon>Caenorhabditis</taxon>
    </lineage>
</organism>
<protein>
    <recommendedName>
        <fullName evidence="3">Phosphoglycerate mutase family protein</fullName>
    </recommendedName>
</protein>
<dbReference type="Proteomes" id="UP000835052">
    <property type="component" value="Unassembled WGS sequence"/>
</dbReference>
<accession>A0A8S1HHH0</accession>
<dbReference type="PANTHER" id="PTHR16469:SF5">
    <property type="entry name" value="PHOSPHOGLYCERATE MUTASE FAMILY PROTEIN"/>
    <property type="match status" value="1"/>
</dbReference>
<keyword evidence="2" id="KW-1185">Reference proteome</keyword>
<sequence>MDRRLSSPDDCSQVGSFHCTSNFSNRNIKTDHYERDVKPSKLLVMRHSERVDDCFPGWIEKSNVGGNYVPYDLNMPSRLPVQRPLREFINDTPLTRSGIVIAQMVGRGILMADVVPDIIYCSPALRCLQTATWVREICGSKGLLRVEPGLFENCTLYPDGSPIFVSPIQRLAFPVDKSYRPIYRQDNLFKGKEVIEAYNDRLRDTLEAIAEQSEIVTGNKKLTILVVGHASTVDMSVGLLREKPRYSTEDDLFEISVPVPYCSIALLQRKKMGAGWEPNPFVVPPITYENYTNKYNSHFVNRA</sequence>
<dbReference type="PANTHER" id="PTHR16469">
    <property type="entry name" value="UBIQUITIN-ASSOCIATED AND SH3 DOMAIN-CONTAINING BA-RELATED"/>
    <property type="match status" value="1"/>
</dbReference>
<dbReference type="GO" id="GO:0016791">
    <property type="term" value="F:phosphatase activity"/>
    <property type="evidence" value="ECO:0007669"/>
    <property type="project" value="UniProtKB-ARBA"/>
</dbReference>
<dbReference type="CDD" id="cd07067">
    <property type="entry name" value="HP_PGM_like"/>
    <property type="match status" value="1"/>
</dbReference>
<dbReference type="FunFam" id="3.40.50.1240:FF:000086">
    <property type="entry name" value="Protein CBG23268"/>
    <property type="match status" value="1"/>
</dbReference>
<dbReference type="EMBL" id="CAJGYM010000039">
    <property type="protein sequence ID" value="CAD6193831.1"/>
    <property type="molecule type" value="Genomic_DNA"/>
</dbReference>
<comment type="caution">
    <text evidence="1">The sequence shown here is derived from an EMBL/GenBank/DDBJ whole genome shotgun (WGS) entry which is preliminary data.</text>
</comment>
<reference evidence="1" key="1">
    <citation type="submission" date="2020-10" db="EMBL/GenBank/DDBJ databases">
        <authorList>
            <person name="Kikuchi T."/>
        </authorList>
    </citation>
    <scope>NUCLEOTIDE SEQUENCE</scope>
    <source>
        <strain evidence="1">NKZ352</strain>
    </source>
</reference>
<proteinExistence type="predicted"/>
<dbReference type="Pfam" id="PF00300">
    <property type="entry name" value="His_Phos_1"/>
    <property type="match status" value="1"/>
</dbReference>
<dbReference type="SUPFAM" id="SSF53254">
    <property type="entry name" value="Phosphoglycerate mutase-like"/>
    <property type="match status" value="1"/>
</dbReference>
<dbReference type="AlphaFoldDB" id="A0A8S1HHH0"/>
<evidence type="ECO:0000313" key="2">
    <source>
        <dbReference type="Proteomes" id="UP000835052"/>
    </source>
</evidence>
<evidence type="ECO:0008006" key="3">
    <source>
        <dbReference type="Google" id="ProtNLM"/>
    </source>
</evidence>
<evidence type="ECO:0000313" key="1">
    <source>
        <dbReference type="EMBL" id="CAD6193831.1"/>
    </source>
</evidence>
<dbReference type="OrthoDB" id="414418at2759"/>
<dbReference type="InterPro" id="IPR013078">
    <property type="entry name" value="His_Pase_superF_clade-1"/>
</dbReference>